<dbReference type="AlphaFoldDB" id="A0A9W8BMH0"/>
<accession>A0A9W8BMH0</accession>
<organism evidence="4 5">
    <name type="scientific">Coemansia thaxteri</name>
    <dbReference type="NCBI Taxonomy" id="2663907"/>
    <lineage>
        <taxon>Eukaryota</taxon>
        <taxon>Fungi</taxon>
        <taxon>Fungi incertae sedis</taxon>
        <taxon>Zoopagomycota</taxon>
        <taxon>Kickxellomycotina</taxon>
        <taxon>Kickxellomycetes</taxon>
        <taxon>Kickxellales</taxon>
        <taxon>Kickxellaceae</taxon>
        <taxon>Coemansia</taxon>
    </lineage>
</organism>
<feature type="compositionally biased region" description="Low complexity" evidence="2">
    <location>
        <begin position="817"/>
        <end position="835"/>
    </location>
</feature>
<dbReference type="EMBL" id="JANBQF010000046">
    <property type="protein sequence ID" value="KAJ2006840.1"/>
    <property type="molecule type" value="Genomic_DNA"/>
</dbReference>
<evidence type="ECO:0000313" key="5">
    <source>
        <dbReference type="Proteomes" id="UP001150907"/>
    </source>
</evidence>
<evidence type="ECO:0000313" key="4">
    <source>
        <dbReference type="EMBL" id="KAJ2006840.1"/>
    </source>
</evidence>
<keyword evidence="5" id="KW-1185">Reference proteome</keyword>
<evidence type="ECO:0000256" key="1">
    <source>
        <dbReference type="SAM" id="Coils"/>
    </source>
</evidence>
<evidence type="ECO:0000256" key="2">
    <source>
        <dbReference type="SAM" id="MobiDB-lite"/>
    </source>
</evidence>
<feature type="transmembrane region" description="Helical" evidence="3">
    <location>
        <begin position="108"/>
        <end position="129"/>
    </location>
</feature>
<dbReference type="Proteomes" id="UP001150907">
    <property type="component" value="Unassembled WGS sequence"/>
</dbReference>
<protein>
    <submittedName>
        <fullName evidence="4">Uncharacterized protein</fullName>
    </submittedName>
</protein>
<gene>
    <name evidence="4" type="ORF">H4R26_001151</name>
</gene>
<sequence length="954" mass="100802">MDDLRGTEAERMAADAAAAAGWRPISWPRVRMMSQSPDLDPAPAAVAPTPAAAWGQQRGAWAQVRRFVGEVTEVFGSRAGSTHGQAWSVEPSCQGETATATNAWTATAMAVAVWVLLVATDLAVTGAAMPRVVEWLVADMAEPEQPVRVFMAAAAAALTQPFAVQWLCFSVAALALLARRRGGRRRGLLAHAAYFAIADFALMAALGPSHAVCEDDGLAIPGHHVVAHTVLDRGLFAGVCHGGSPQQPDRRRPRRPVLPVLATAAMYATWGCCVRGRVGLRASALLLAADVGIRRSRHVTLPAATQAAGAASMLLAAHVVSAAALLGLRQAAGAMQAMRAWHGAVMRERRRGGPVILQAAGDRGLAGSRGPAGGAYAHRVCFLCLSGHCERCLLSVEKIWPRADHAALPAADHAGESATEHAPATVRASTRRRPPTVVSRRAVDVWVVSSVAHCPCRAVHGVGPSAFVRKPSEPLPPSLCRAERFAVPVGSMVGLQAYVRELRVLGLVQRASPVASASDDLAASVLPLIFGRFADQPPLSPPSSEPVRGSGAVPFLSDTRAVVAPTPLSQACVRPGSFRLVADDLRGAVRVTVAVTPALAHLLLIHPRSAPTAMVCVPAALLASSSTPSLSSTSKLPVTVPADLIDADPFFDYTRVQVARSDIVVRVNGARWHDYELGALALNQPIVINNLIPGQLYTVSLSIYDMQSEDLSVLFSPPAATFAAATPAQDDVEVLQALAADTERERVAATQHLKRVKREAPKALAQSRLQLESLRASLDRLAAAGLKLQTRRQHLEQSVDALRVSVQKLAEKSAGVSPKDSSTSSASPSHSRSSSLTTVCDNPSSPAPLKSDEALANLRRAEAAARRLRDDHEDVIQELKAERSRWMAQLSNGNCSGLSESESATAYTFYLGTVGDDELTTSSAAPQGPLPDRASFRTIVCAAVLALFALHIRL</sequence>
<keyword evidence="3" id="KW-0472">Membrane</keyword>
<evidence type="ECO:0000256" key="3">
    <source>
        <dbReference type="SAM" id="Phobius"/>
    </source>
</evidence>
<feature type="transmembrane region" description="Helical" evidence="3">
    <location>
        <begin position="188"/>
        <end position="206"/>
    </location>
</feature>
<reference evidence="4" key="1">
    <citation type="submission" date="2022-07" db="EMBL/GenBank/DDBJ databases">
        <title>Phylogenomic reconstructions and comparative analyses of Kickxellomycotina fungi.</title>
        <authorList>
            <person name="Reynolds N.K."/>
            <person name="Stajich J.E."/>
            <person name="Barry K."/>
            <person name="Grigoriev I.V."/>
            <person name="Crous P."/>
            <person name="Smith M.E."/>
        </authorList>
    </citation>
    <scope>NUCLEOTIDE SEQUENCE</scope>
    <source>
        <strain evidence="4">IMI 214461</strain>
    </source>
</reference>
<keyword evidence="3" id="KW-0812">Transmembrane</keyword>
<comment type="caution">
    <text evidence="4">The sequence shown here is derived from an EMBL/GenBank/DDBJ whole genome shotgun (WGS) entry which is preliminary data.</text>
</comment>
<feature type="transmembrane region" description="Helical" evidence="3">
    <location>
        <begin position="149"/>
        <end position="176"/>
    </location>
</feature>
<keyword evidence="3" id="KW-1133">Transmembrane helix</keyword>
<name>A0A9W8BMH0_9FUNG</name>
<feature type="region of interest" description="Disordered" evidence="2">
    <location>
        <begin position="810"/>
        <end position="851"/>
    </location>
</feature>
<dbReference type="OrthoDB" id="5598728at2759"/>
<feature type="region of interest" description="Disordered" evidence="2">
    <location>
        <begin position="411"/>
        <end position="433"/>
    </location>
</feature>
<proteinExistence type="predicted"/>
<keyword evidence="1" id="KW-0175">Coiled coil</keyword>
<feature type="coiled-coil region" evidence="1">
    <location>
        <begin position="851"/>
        <end position="889"/>
    </location>
</feature>